<dbReference type="InterPro" id="IPR055707">
    <property type="entry name" value="DUF7283"/>
</dbReference>
<comment type="caution">
    <text evidence="1">The sequence shown here is derived from an EMBL/GenBank/DDBJ whole genome shotgun (WGS) entry which is preliminary data.</text>
</comment>
<dbReference type="STRING" id="1514971.AUR64_08720"/>
<dbReference type="Pfam" id="PF23954">
    <property type="entry name" value="DUF7283"/>
    <property type="match status" value="1"/>
</dbReference>
<evidence type="ECO:0000313" key="2">
    <source>
        <dbReference type="Proteomes" id="UP000054387"/>
    </source>
</evidence>
<dbReference type="AlphaFoldDB" id="A0A0W1R9J9"/>
<dbReference type="OrthoDB" id="157493at2157"/>
<keyword evidence="2" id="KW-1185">Reference proteome</keyword>
<proteinExistence type="predicted"/>
<accession>A0A0W1R9J9</accession>
<organism evidence="1 2">
    <name type="scientific">Haloprofundus marisrubri</name>
    <dbReference type="NCBI Taxonomy" id="1514971"/>
    <lineage>
        <taxon>Archaea</taxon>
        <taxon>Methanobacteriati</taxon>
        <taxon>Methanobacteriota</taxon>
        <taxon>Stenosarchaea group</taxon>
        <taxon>Halobacteria</taxon>
        <taxon>Halobacteriales</taxon>
        <taxon>Haloferacaceae</taxon>
        <taxon>Haloprofundus</taxon>
    </lineage>
</organism>
<name>A0A0W1R9J9_9EURY</name>
<reference evidence="1 2" key="1">
    <citation type="submission" date="2015-12" db="EMBL/GenBank/DDBJ databases">
        <title>Haloprofundus marisrubri gen. nov., sp. nov., an extremely halophilic archaeon isolated from the Discovery deep brine-seawater interface in the Red Sea.</title>
        <authorList>
            <person name="Zhang G."/>
            <person name="Stingl U."/>
            <person name="Rashid M."/>
        </authorList>
    </citation>
    <scope>NUCLEOTIDE SEQUENCE [LARGE SCALE GENOMIC DNA]</scope>
    <source>
        <strain evidence="1 2">SB9</strain>
    </source>
</reference>
<protein>
    <submittedName>
        <fullName evidence="1">Uncharacterized protein</fullName>
    </submittedName>
</protein>
<dbReference type="EMBL" id="LOPU01000018">
    <property type="protein sequence ID" value="KTG09714.1"/>
    <property type="molecule type" value="Genomic_DNA"/>
</dbReference>
<sequence length="156" mass="16646">MFDTPVDTWYTWLGLALAGTAMVGTALSFPATAAPDATSVADTVDGVAASEYATTAEHPLDATMIRLGPRRVSLRNDGGTAHAAFAFGPVAPIRPDSKLEAVLYGAAPERTFESRRAFTQALVEAQTTEPTWRPVDRTLVVRRVQWGEQNATLVGA</sequence>
<dbReference type="RefSeq" id="WP_058581069.1">
    <property type="nucleotide sequence ID" value="NZ_LOPU01000018.1"/>
</dbReference>
<dbReference type="Proteomes" id="UP000054387">
    <property type="component" value="Unassembled WGS sequence"/>
</dbReference>
<evidence type="ECO:0000313" key="1">
    <source>
        <dbReference type="EMBL" id="KTG09714.1"/>
    </source>
</evidence>
<gene>
    <name evidence="1" type="ORF">AUR64_08720</name>
</gene>